<dbReference type="AlphaFoldDB" id="A0A914IE30"/>
<evidence type="ECO:0000313" key="3">
    <source>
        <dbReference type="WBParaSite" id="Gr19_v10_g9041.t1"/>
    </source>
</evidence>
<feature type="region of interest" description="Disordered" evidence="1">
    <location>
        <begin position="77"/>
        <end position="105"/>
    </location>
</feature>
<proteinExistence type="predicted"/>
<evidence type="ECO:0000313" key="2">
    <source>
        <dbReference type="Proteomes" id="UP000887572"/>
    </source>
</evidence>
<sequence length="116" mass="12789">MQFPYLELFCDFSHPNFTLIPCSAGNNDNLRRDAGAQTLEPVASHLTSVFEGFFDGLLEQHSWSRGVGLLKTFCQAGGAPHGTRSRQSRTGSNPQELEPRGRDEAWKPALGSILEL</sequence>
<name>A0A914IE30_GLORO</name>
<organism evidence="2 3">
    <name type="scientific">Globodera rostochiensis</name>
    <name type="common">Golden nematode worm</name>
    <name type="synonym">Heterodera rostochiensis</name>
    <dbReference type="NCBI Taxonomy" id="31243"/>
    <lineage>
        <taxon>Eukaryota</taxon>
        <taxon>Metazoa</taxon>
        <taxon>Ecdysozoa</taxon>
        <taxon>Nematoda</taxon>
        <taxon>Chromadorea</taxon>
        <taxon>Rhabditida</taxon>
        <taxon>Tylenchina</taxon>
        <taxon>Tylenchomorpha</taxon>
        <taxon>Tylenchoidea</taxon>
        <taxon>Heteroderidae</taxon>
        <taxon>Heteroderinae</taxon>
        <taxon>Globodera</taxon>
    </lineage>
</organism>
<evidence type="ECO:0000256" key="1">
    <source>
        <dbReference type="SAM" id="MobiDB-lite"/>
    </source>
</evidence>
<keyword evidence="2" id="KW-1185">Reference proteome</keyword>
<reference evidence="3" key="1">
    <citation type="submission" date="2022-11" db="UniProtKB">
        <authorList>
            <consortium name="WormBaseParasite"/>
        </authorList>
    </citation>
    <scope>IDENTIFICATION</scope>
</reference>
<dbReference type="WBParaSite" id="Gr19_v10_g9041.t1">
    <property type="protein sequence ID" value="Gr19_v10_g9041.t1"/>
    <property type="gene ID" value="Gr19_v10_g9041"/>
</dbReference>
<dbReference type="Proteomes" id="UP000887572">
    <property type="component" value="Unplaced"/>
</dbReference>
<protein>
    <submittedName>
        <fullName evidence="3">Uncharacterized protein</fullName>
    </submittedName>
</protein>
<accession>A0A914IE30</accession>